<accession>A0A8S1RWJ1</accession>
<name>A0A8S1RWJ1_9CILI</name>
<feature type="compositionally biased region" description="Basic and acidic residues" evidence="1">
    <location>
        <begin position="93"/>
        <end position="113"/>
    </location>
</feature>
<dbReference type="EMBL" id="CAJJDN010000339">
    <property type="protein sequence ID" value="CAD8130874.1"/>
    <property type="molecule type" value="Genomic_DNA"/>
</dbReference>
<evidence type="ECO:0000256" key="1">
    <source>
        <dbReference type="SAM" id="MobiDB-lite"/>
    </source>
</evidence>
<dbReference type="Proteomes" id="UP000692954">
    <property type="component" value="Unassembled WGS sequence"/>
</dbReference>
<dbReference type="AlphaFoldDB" id="A0A8S1RWJ1"/>
<organism evidence="2 3">
    <name type="scientific">Paramecium sonneborni</name>
    <dbReference type="NCBI Taxonomy" id="65129"/>
    <lineage>
        <taxon>Eukaryota</taxon>
        <taxon>Sar</taxon>
        <taxon>Alveolata</taxon>
        <taxon>Ciliophora</taxon>
        <taxon>Intramacronucleata</taxon>
        <taxon>Oligohymenophorea</taxon>
        <taxon>Peniculida</taxon>
        <taxon>Parameciidae</taxon>
        <taxon>Paramecium</taxon>
    </lineage>
</organism>
<protein>
    <submittedName>
        <fullName evidence="2">Uncharacterized protein</fullName>
    </submittedName>
</protein>
<proteinExistence type="predicted"/>
<evidence type="ECO:0000313" key="3">
    <source>
        <dbReference type="Proteomes" id="UP000692954"/>
    </source>
</evidence>
<gene>
    <name evidence="2" type="ORF">PSON_ATCC_30995.1.T3390006</name>
</gene>
<feature type="compositionally biased region" description="Low complexity" evidence="1">
    <location>
        <begin position="81"/>
        <end position="91"/>
    </location>
</feature>
<evidence type="ECO:0000313" key="2">
    <source>
        <dbReference type="EMBL" id="CAD8130874.1"/>
    </source>
</evidence>
<feature type="compositionally biased region" description="Basic and acidic residues" evidence="1">
    <location>
        <begin position="61"/>
        <end position="80"/>
    </location>
</feature>
<keyword evidence="3" id="KW-1185">Reference proteome</keyword>
<sequence>MQKMFSKKTETKPQVVKQIDEEALKKISFLSIKENQIIINLQSELNTEAAKYLGFTNQVQEPKRENERRGERRQYDKQEPIQEQQQQSETQPQEEKEKDKIEAIDKIERQQYQ</sequence>
<reference evidence="2" key="1">
    <citation type="submission" date="2021-01" db="EMBL/GenBank/DDBJ databases">
        <authorList>
            <consortium name="Genoscope - CEA"/>
            <person name="William W."/>
        </authorList>
    </citation>
    <scope>NUCLEOTIDE SEQUENCE</scope>
</reference>
<comment type="caution">
    <text evidence="2">The sequence shown here is derived from an EMBL/GenBank/DDBJ whole genome shotgun (WGS) entry which is preliminary data.</text>
</comment>
<feature type="region of interest" description="Disordered" evidence="1">
    <location>
        <begin position="56"/>
        <end position="113"/>
    </location>
</feature>